<feature type="signal peptide" evidence="1">
    <location>
        <begin position="1"/>
        <end position="16"/>
    </location>
</feature>
<dbReference type="OrthoDB" id="10498827at2759"/>
<evidence type="ECO:0000256" key="1">
    <source>
        <dbReference type="SAM" id="SignalP"/>
    </source>
</evidence>
<accession>A0A6J8DIH3</accession>
<evidence type="ECO:0000313" key="3">
    <source>
        <dbReference type="Proteomes" id="UP000507470"/>
    </source>
</evidence>
<organism evidence="2 3">
    <name type="scientific">Mytilus coruscus</name>
    <name type="common">Sea mussel</name>
    <dbReference type="NCBI Taxonomy" id="42192"/>
    <lineage>
        <taxon>Eukaryota</taxon>
        <taxon>Metazoa</taxon>
        <taxon>Spiralia</taxon>
        <taxon>Lophotrochozoa</taxon>
        <taxon>Mollusca</taxon>
        <taxon>Bivalvia</taxon>
        <taxon>Autobranchia</taxon>
        <taxon>Pteriomorphia</taxon>
        <taxon>Mytilida</taxon>
        <taxon>Mytiloidea</taxon>
        <taxon>Mytilidae</taxon>
        <taxon>Mytilinae</taxon>
        <taxon>Mytilus</taxon>
    </lineage>
</organism>
<protein>
    <recommendedName>
        <fullName evidence="4">Ig-like domain-containing protein</fullName>
    </recommendedName>
</protein>
<keyword evidence="3" id="KW-1185">Reference proteome</keyword>
<keyword evidence="1" id="KW-0732">Signal</keyword>
<reference evidence="2 3" key="1">
    <citation type="submission" date="2020-06" db="EMBL/GenBank/DDBJ databases">
        <authorList>
            <person name="Li R."/>
            <person name="Bekaert M."/>
        </authorList>
    </citation>
    <scope>NUCLEOTIDE SEQUENCE [LARGE SCALE GENOMIC DNA]</scope>
    <source>
        <strain evidence="3">wild</strain>
    </source>
</reference>
<feature type="chain" id="PRO_5026657164" description="Ig-like domain-containing protein" evidence="1">
    <location>
        <begin position="17"/>
        <end position="282"/>
    </location>
</feature>
<dbReference type="Proteomes" id="UP000507470">
    <property type="component" value="Unassembled WGS sequence"/>
</dbReference>
<evidence type="ECO:0008006" key="4">
    <source>
        <dbReference type="Google" id="ProtNLM"/>
    </source>
</evidence>
<sequence length="282" mass="32520">MITLFMLCILMNVTYCRKLLVGKYTTVEIECPFEPMSWRSDKSFTIAVGRDVHPNLKSKYGIGDSLNLLIYNFTDGNQGRYMCTGILNKKFQKHTVVVNLCNIPEEISDFSFKRNTNGGESKRNLLCKEYTINQYNDDKYHQANVYVFKNQTSQETMVDPNEKTFKGKIMEYACLILNSYKCVTNNNTFQLKVEWVSSEEIAIKKKSTKELTTKVNNYTCDCSPTYAVNNSNCNDAIKMYQRNETLYLDNFKISTSGTFVCHNDQSDILREIITTTEFEHAG</sequence>
<dbReference type="AlphaFoldDB" id="A0A6J8DIH3"/>
<dbReference type="EMBL" id="CACVKT020007433">
    <property type="protein sequence ID" value="CAC5407939.1"/>
    <property type="molecule type" value="Genomic_DNA"/>
</dbReference>
<name>A0A6J8DIH3_MYTCO</name>
<evidence type="ECO:0000313" key="2">
    <source>
        <dbReference type="EMBL" id="CAC5407939.1"/>
    </source>
</evidence>
<gene>
    <name evidence="2" type="ORF">MCOR_41370</name>
</gene>
<proteinExistence type="predicted"/>